<accession>A0ABX1V8U8</accession>
<keyword evidence="1" id="KW-0472">Membrane</keyword>
<feature type="transmembrane region" description="Helical" evidence="1">
    <location>
        <begin position="20"/>
        <end position="42"/>
    </location>
</feature>
<organism evidence="2 3">
    <name type="scientific">Alienimonas chondri</name>
    <dbReference type="NCBI Taxonomy" id="2681879"/>
    <lineage>
        <taxon>Bacteria</taxon>
        <taxon>Pseudomonadati</taxon>
        <taxon>Planctomycetota</taxon>
        <taxon>Planctomycetia</taxon>
        <taxon>Planctomycetales</taxon>
        <taxon>Planctomycetaceae</taxon>
        <taxon>Alienimonas</taxon>
    </lineage>
</organism>
<reference evidence="2 3" key="1">
    <citation type="journal article" date="2020" name="Syst. Appl. Microbiol.">
        <title>Alienimonas chondri sp. nov., a novel planctomycete isolated from the biofilm of the red alga Chondrus crispus.</title>
        <authorList>
            <person name="Vitorino I."/>
            <person name="Albuquerque L."/>
            <person name="Wiegand S."/>
            <person name="Kallscheuer N."/>
            <person name="da Costa M.S."/>
            <person name="Lobo-da-Cunha A."/>
            <person name="Jogler C."/>
            <person name="Lage O.M."/>
        </authorList>
    </citation>
    <scope>NUCLEOTIDE SEQUENCE [LARGE SCALE GENOMIC DNA]</scope>
    <source>
        <strain evidence="2 3">LzC2</strain>
    </source>
</reference>
<evidence type="ECO:0000313" key="3">
    <source>
        <dbReference type="Proteomes" id="UP000609651"/>
    </source>
</evidence>
<keyword evidence="1" id="KW-0812">Transmembrane</keyword>
<evidence type="ECO:0000256" key="1">
    <source>
        <dbReference type="SAM" id="Phobius"/>
    </source>
</evidence>
<gene>
    <name evidence="2" type="ORF">LzC2_03780</name>
</gene>
<comment type="caution">
    <text evidence="2">The sequence shown here is derived from an EMBL/GenBank/DDBJ whole genome shotgun (WGS) entry which is preliminary data.</text>
</comment>
<protein>
    <submittedName>
        <fullName evidence="2">Uncharacterized protein</fullName>
    </submittedName>
</protein>
<name>A0ABX1V8U8_9PLAN</name>
<keyword evidence="1" id="KW-1133">Transmembrane helix</keyword>
<dbReference type="Proteomes" id="UP000609651">
    <property type="component" value="Unassembled WGS sequence"/>
</dbReference>
<dbReference type="EMBL" id="WTPX01000006">
    <property type="protein sequence ID" value="NNJ24322.1"/>
    <property type="molecule type" value="Genomic_DNA"/>
</dbReference>
<sequence length="47" mass="5010">MLTPFLAAAIAEPRQVSEYLAMLCTPPVIVLGLLALAANVVLSESRR</sequence>
<proteinExistence type="predicted"/>
<keyword evidence="3" id="KW-1185">Reference proteome</keyword>
<dbReference type="RefSeq" id="WP_171183141.1">
    <property type="nucleotide sequence ID" value="NZ_WTPX01000006.1"/>
</dbReference>
<evidence type="ECO:0000313" key="2">
    <source>
        <dbReference type="EMBL" id="NNJ24322.1"/>
    </source>
</evidence>